<dbReference type="Pfam" id="PF17807">
    <property type="entry name" value="zf-UBP_var"/>
    <property type="match status" value="1"/>
</dbReference>
<gene>
    <name evidence="18" type="ORF">AC631_02654</name>
</gene>
<dbReference type="InterPro" id="IPR041432">
    <property type="entry name" value="UBP13_Znf-UBP_var"/>
</dbReference>
<dbReference type="PROSITE" id="PS50235">
    <property type="entry name" value="USP_3"/>
    <property type="match status" value="1"/>
</dbReference>
<dbReference type="OrthoDB" id="361536at2759"/>
<dbReference type="PANTHER" id="PTHR24006">
    <property type="entry name" value="UBIQUITIN CARBOXYL-TERMINAL HYDROLASE"/>
    <property type="match status" value="1"/>
</dbReference>
<evidence type="ECO:0000256" key="5">
    <source>
        <dbReference type="ARBA" id="ARBA00022737"/>
    </source>
</evidence>
<evidence type="ECO:0000256" key="6">
    <source>
        <dbReference type="ARBA" id="ARBA00022771"/>
    </source>
</evidence>
<evidence type="ECO:0000259" key="16">
    <source>
        <dbReference type="PROSITE" id="PS50235"/>
    </source>
</evidence>
<feature type="binding site" evidence="13">
    <location>
        <position position="190"/>
    </location>
    <ligand>
        <name>Zn(2+)</name>
        <dbReference type="ChEBI" id="CHEBI:29105"/>
    </ligand>
</feature>
<feature type="binding site" evidence="13">
    <location>
        <position position="221"/>
    </location>
    <ligand>
        <name>Zn(2+)</name>
        <dbReference type="ChEBI" id="CHEBI:29105"/>
    </ligand>
</feature>
<dbReference type="GO" id="GO:0008270">
    <property type="term" value="F:zinc ion binding"/>
    <property type="evidence" value="ECO:0007669"/>
    <property type="project" value="UniProtKB-UniRule"/>
</dbReference>
<sequence length="793" mass="89409">MATCKHIENQSSKLTAEIPLNTKVYKDDCMYCFDTPENNTSGLDICLHCFQSFSRGKINHTQKHYNDTNHSYYLNIVKVLKSDFDRNQLPKNEEGERHQKIAKLEIKDTKEEDVYDITKSIYCLDCNQNFSIEKSPENIQRLIENVLKSNSSVRDDEIKAWEQEVFPCEHSVDIQQFPNESVDLSVCAQCELKENLWICLHCGIIGCGRQQFGSALQGNSHALKHYELSGHPVAIKLGSLSADDVNNCDCYCYQCQDEVKVNDLNEKLLKYGIDLAKSVKTEKNLIELNLDQNLNWEFKLDGANGEKLEPVFGKDLTGFQNLGNSCYLNSVLQALFSLPSYQEYFAVKEFPSYKEIQDPSKDLLSQLIKVHDGLLSGRYSKPNSIKGDDYQLGIKPSTFKSLIGENHPEFKTQKQQDAFEFLLYLLDKIDNEFGLNLNKPMKFLMGSKVVCSKCLHGNVSHELIDNVSVPIDDEIESVDAETGKKTYKETNIADSFKNYCAEEVVEGFKCDSCNSPTSTAIKSTGFKTFPDVLVVNARRIKLENWVPVKVDVPISIPGSIDLSLFKAPQAASGETITSKDENESNSKEFVPNEESLSMLLSMGFPEVRCIKGLYNTGNNNAEDAMNWILAHMDDIDIDEPFTPTDSNTSSTEPSQDSIDNLVSMGFSNQLSKKALILNKNDINAAVEWLFSNPDDDGVIEDSKPIVNVAQECREITQDLLENPPTNNGKYDVKAVICHKGSSPHTGHYVVYIKKFINNETKWVLFNDEKVVVCDDASISDIKENGYIYVFEKK</sequence>
<evidence type="ECO:0000256" key="7">
    <source>
        <dbReference type="ARBA" id="ARBA00022786"/>
    </source>
</evidence>
<dbReference type="PROSITE" id="PS50271">
    <property type="entry name" value="ZF_UBP"/>
    <property type="match status" value="1"/>
</dbReference>
<dbReference type="PROSITE" id="PS00972">
    <property type="entry name" value="USP_1"/>
    <property type="match status" value="1"/>
</dbReference>
<dbReference type="InterPro" id="IPR015940">
    <property type="entry name" value="UBA"/>
</dbReference>
<dbReference type="Proteomes" id="UP000054251">
    <property type="component" value="Unassembled WGS sequence"/>
</dbReference>
<keyword evidence="19" id="KW-1185">Reference proteome</keyword>
<feature type="binding site" evidence="13">
    <location>
        <position position="207"/>
    </location>
    <ligand>
        <name>Zn(2+)</name>
        <dbReference type="ChEBI" id="CHEBI:29105"/>
    </ligand>
</feature>
<evidence type="ECO:0000313" key="19">
    <source>
        <dbReference type="Proteomes" id="UP000054251"/>
    </source>
</evidence>
<dbReference type="InterPro" id="IPR001394">
    <property type="entry name" value="Peptidase_C19_UCH"/>
</dbReference>
<dbReference type="Gene3D" id="3.90.70.10">
    <property type="entry name" value="Cysteine proteinases"/>
    <property type="match status" value="1"/>
</dbReference>
<dbReference type="InterPro" id="IPR050164">
    <property type="entry name" value="Peptidase_C19"/>
</dbReference>
<dbReference type="Pfam" id="PF02148">
    <property type="entry name" value="zf-UBP"/>
    <property type="match status" value="1"/>
</dbReference>
<dbReference type="CDD" id="cd02658">
    <property type="entry name" value="Peptidase_C19B"/>
    <property type="match status" value="1"/>
</dbReference>
<keyword evidence="3 11" id="KW-0645">Protease</keyword>
<accession>A0A0V1PZA2</accession>
<dbReference type="InterPro" id="IPR009060">
    <property type="entry name" value="UBA-like_sf"/>
</dbReference>
<comment type="catalytic activity">
    <reaction evidence="1 11">
        <text>Thiol-dependent hydrolysis of ester, thioester, amide, peptide and isopeptide bonds formed by the C-terminal Gly of ubiquitin (a 76-residue protein attached to proteins as an intracellular targeting signal).</text>
        <dbReference type="EC" id="3.4.19.12"/>
    </reaction>
</comment>
<dbReference type="AlphaFoldDB" id="A0A0V1PZA2"/>
<feature type="domain" description="UBP-type" evidence="17">
    <location>
        <begin position="166"/>
        <end position="275"/>
    </location>
</feature>
<evidence type="ECO:0000256" key="1">
    <source>
        <dbReference type="ARBA" id="ARBA00000707"/>
    </source>
</evidence>
<dbReference type="SUPFAM" id="SSF54001">
    <property type="entry name" value="Cysteine proteinases"/>
    <property type="match status" value="1"/>
</dbReference>
<dbReference type="GO" id="GO:0004843">
    <property type="term" value="F:cysteine-type deubiquitinase activity"/>
    <property type="evidence" value="ECO:0007669"/>
    <property type="project" value="UniProtKB-UniRule"/>
</dbReference>
<comment type="similarity">
    <text evidence="2 11">Belongs to the peptidase C19 family.</text>
</comment>
<evidence type="ECO:0000259" key="17">
    <source>
        <dbReference type="PROSITE" id="PS50271"/>
    </source>
</evidence>
<evidence type="ECO:0000256" key="13">
    <source>
        <dbReference type="PIRSR" id="PIRSR016308-3"/>
    </source>
</evidence>
<name>A0A0V1PZA2_9ASCO</name>
<evidence type="ECO:0000313" key="18">
    <source>
        <dbReference type="EMBL" id="KSA01579.1"/>
    </source>
</evidence>
<dbReference type="CDD" id="cd14385">
    <property type="entry name" value="UBA1_spUBP14_like"/>
    <property type="match status" value="1"/>
</dbReference>
<dbReference type="CDD" id="cd14298">
    <property type="entry name" value="UBA2_scUBP14_like"/>
    <property type="match status" value="1"/>
</dbReference>
<dbReference type="Gene3D" id="3.30.40.10">
    <property type="entry name" value="Zinc/RING finger domain, C3HC4 (zinc finger)"/>
    <property type="match status" value="2"/>
</dbReference>
<keyword evidence="6 14" id="KW-0863">Zinc-finger</keyword>
<keyword evidence="10 11" id="KW-0862">Zinc</keyword>
<evidence type="ECO:0000256" key="9">
    <source>
        <dbReference type="ARBA" id="ARBA00022807"/>
    </source>
</evidence>
<dbReference type="RefSeq" id="XP_015467681.1">
    <property type="nucleotide sequence ID" value="XM_015611484.1"/>
</dbReference>
<organism evidence="18 19">
    <name type="scientific">Debaryomyces fabryi</name>
    <dbReference type="NCBI Taxonomy" id="58627"/>
    <lineage>
        <taxon>Eukaryota</taxon>
        <taxon>Fungi</taxon>
        <taxon>Dikarya</taxon>
        <taxon>Ascomycota</taxon>
        <taxon>Saccharomycotina</taxon>
        <taxon>Pichiomycetes</taxon>
        <taxon>Debaryomycetaceae</taxon>
        <taxon>Debaryomyces</taxon>
    </lineage>
</organism>
<dbReference type="Pfam" id="PF00443">
    <property type="entry name" value="UCH"/>
    <property type="match status" value="1"/>
</dbReference>
<dbReference type="InterPro" id="IPR028889">
    <property type="entry name" value="USP"/>
</dbReference>
<feature type="active site" description="Nucleophile" evidence="12">
    <location>
        <position position="326"/>
    </location>
</feature>
<dbReference type="InterPro" id="IPR013083">
    <property type="entry name" value="Znf_RING/FYVE/PHD"/>
</dbReference>
<evidence type="ECO:0000256" key="8">
    <source>
        <dbReference type="ARBA" id="ARBA00022801"/>
    </source>
</evidence>
<reference evidence="18 19" key="1">
    <citation type="submission" date="2015-11" db="EMBL/GenBank/DDBJ databases">
        <title>The genome of Debaryomyces fabryi.</title>
        <authorList>
            <person name="Tafer H."/>
            <person name="Lopandic K."/>
        </authorList>
    </citation>
    <scope>NUCLEOTIDE SEQUENCE [LARGE SCALE GENOMIC DNA]</scope>
    <source>
        <strain evidence="18 19">CBS 789</strain>
    </source>
</reference>
<dbReference type="GO" id="GO:0005829">
    <property type="term" value="C:cytosol"/>
    <property type="evidence" value="ECO:0007669"/>
    <property type="project" value="TreeGrafter"/>
</dbReference>
<evidence type="ECO:0000256" key="3">
    <source>
        <dbReference type="ARBA" id="ARBA00022670"/>
    </source>
</evidence>
<keyword evidence="4 11" id="KW-0479">Metal-binding</keyword>
<feature type="active site" description="Proton acceptor" evidence="12">
    <location>
        <position position="747"/>
    </location>
</feature>
<evidence type="ECO:0000256" key="11">
    <source>
        <dbReference type="PIRNR" id="PIRNR016308"/>
    </source>
</evidence>
<evidence type="ECO:0000256" key="4">
    <source>
        <dbReference type="ARBA" id="ARBA00022723"/>
    </source>
</evidence>
<feature type="domain" description="USP" evidence="16">
    <location>
        <begin position="317"/>
        <end position="793"/>
    </location>
</feature>
<dbReference type="InterPro" id="IPR018200">
    <property type="entry name" value="USP_CS"/>
</dbReference>
<keyword evidence="5" id="KW-0677">Repeat</keyword>
<dbReference type="SUPFAM" id="SSF46934">
    <property type="entry name" value="UBA-like"/>
    <property type="match status" value="1"/>
</dbReference>
<dbReference type="InterPro" id="IPR001607">
    <property type="entry name" value="Znf_UBP"/>
</dbReference>
<evidence type="ECO:0000259" key="15">
    <source>
        <dbReference type="PROSITE" id="PS50030"/>
    </source>
</evidence>
<keyword evidence="9 11" id="KW-0788">Thiol protease</keyword>
<dbReference type="SMART" id="SM00290">
    <property type="entry name" value="ZnF_UBP"/>
    <property type="match status" value="2"/>
</dbReference>
<proteinExistence type="inferred from homology"/>
<feature type="domain" description="UBA" evidence="15">
    <location>
        <begin position="652"/>
        <end position="692"/>
    </location>
</feature>
<dbReference type="EC" id="3.4.19.12" evidence="11"/>
<feature type="binding site" evidence="13">
    <location>
        <position position="187"/>
    </location>
    <ligand>
        <name>Zn(2+)</name>
        <dbReference type="ChEBI" id="CHEBI:29105"/>
    </ligand>
</feature>
<dbReference type="InterPro" id="IPR038765">
    <property type="entry name" value="Papain-like_cys_pep_sf"/>
</dbReference>
<dbReference type="GO" id="GO:0006508">
    <property type="term" value="P:proteolysis"/>
    <property type="evidence" value="ECO:0007669"/>
    <property type="project" value="UniProtKB-KW"/>
</dbReference>
<dbReference type="InterPro" id="IPR016652">
    <property type="entry name" value="Ubiquitinyl_hydrolase"/>
</dbReference>
<dbReference type="InterPro" id="IPR033864">
    <property type="entry name" value="UBA2_scUBP14-like"/>
</dbReference>
<keyword evidence="8 11" id="KW-0378">Hydrolase</keyword>
<dbReference type="GeneID" id="26839663"/>
<evidence type="ECO:0000256" key="14">
    <source>
        <dbReference type="PROSITE-ProRule" id="PRU00502"/>
    </source>
</evidence>
<dbReference type="PANTHER" id="PTHR24006:SF664">
    <property type="entry name" value="UBIQUITIN CARBOXYL-TERMINAL HYDROLASE"/>
    <property type="match status" value="1"/>
</dbReference>
<evidence type="ECO:0000256" key="12">
    <source>
        <dbReference type="PIRSR" id="PIRSR016308-1"/>
    </source>
</evidence>
<dbReference type="Pfam" id="PF00627">
    <property type="entry name" value="UBA"/>
    <property type="match status" value="2"/>
</dbReference>
<dbReference type="PIRSF" id="PIRSF016308">
    <property type="entry name" value="UBP"/>
    <property type="match status" value="1"/>
</dbReference>
<keyword evidence="7 11" id="KW-0833">Ubl conjugation pathway</keyword>
<dbReference type="PROSITE" id="PS50030">
    <property type="entry name" value="UBA"/>
    <property type="match status" value="2"/>
</dbReference>
<comment type="caution">
    <text evidence="18">The sequence shown here is derived from an EMBL/GenBank/DDBJ whole genome shotgun (WGS) entry which is preliminary data.</text>
</comment>
<dbReference type="GO" id="GO:0005634">
    <property type="term" value="C:nucleus"/>
    <property type="evidence" value="ECO:0007669"/>
    <property type="project" value="TreeGrafter"/>
</dbReference>
<feature type="domain" description="UBA" evidence="15">
    <location>
        <begin position="590"/>
        <end position="631"/>
    </location>
</feature>
<evidence type="ECO:0000256" key="10">
    <source>
        <dbReference type="ARBA" id="ARBA00022833"/>
    </source>
</evidence>
<dbReference type="SUPFAM" id="SSF57850">
    <property type="entry name" value="RING/U-box"/>
    <property type="match status" value="2"/>
</dbReference>
<dbReference type="Gene3D" id="1.10.8.10">
    <property type="entry name" value="DNA helicase RuvA subunit, C-terminal domain"/>
    <property type="match status" value="2"/>
</dbReference>
<dbReference type="FunFam" id="1.10.8.10:FF:000086">
    <property type="entry name" value="Ubiquitin carboxyl-terminal hydrolase"/>
    <property type="match status" value="1"/>
</dbReference>
<evidence type="ECO:0000256" key="2">
    <source>
        <dbReference type="ARBA" id="ARBA00009085"/>
    </source>
</evidence>
<dbReference type="EMBL" id="LMYN01000049">
    <property type="protein sequence ID" value="KSA01579.1"/>
    <property type="molecule type" value="Genomic_DNA"/>
</dbReference>
<dbReference type="SMART" id="SM00165">
    <property type="entry name" value="UBA"/>
    <property type="match status" value="2"/>
</dbReference>
<dbReference type="GO" id="GO:0016579">
    <property type="term" value="P:protein deubiquitination"/>
    <property type="evidence" value="ECO:0007669"/>
    <property type="project" value="InterPro"/>
</dbReference>
<protein>
    <recommendedName>
        <fullName evidence="11">Ubiquitin carboxyl-terminal hydrolase</fullName>
        <ecNumber evidence="11">3.4.19.12</ecNumber>
    </recommendedName>
</protein>